<dbReference type="RefSeq" id="YP_010057194.1">
    <property type="nucleotide sequence ID" value="NC_054716.1"/>
</dbReference>
<feature type="region of interest" description="Disordered" evidence="1">
    <location>
        <begin position="208"/>
        <end position="230"/>
    </location>
</feature>
<accession>A0A346N8I8</accession>
<dbReference type="EMBL" id="MH697579">
    <property type="protein sequence ID" value="AXQ51623.1"/>
    <property type="molecule type" value="Genomic_DNA"/>
</dbReference>
<name>A0A346N8I8_9CAUD</name>
<evidence type="ECO:0000313" key="2">
    <source>
        <dbReference type="EMBL" id="AXQ51623.1"/>
    </source>
</evidence>
<feature type="compositionally biased region" description="Basic residues" evidence="1">
    <location>
        <begin position="217"/>
        <end position="230"/>
    </location>
</feature>
<reference evidence="2 3" key="1">
    <citation type="submission" date="2018-07" db="EMBL/GenBank/DDBJ databases">
        <authorList>
            <person name="Fast K.M."/>
            <person name="Castleberry S."/>
            <person name="Jones I.K."/>
            <person name="Larrimore J.D."/>
            <person name="Long C.A."/>
            <person name="Pritchett N.C."/>
            <person name="Keener T."/>
            <person name="Sandel M.W."/>
            <person name="Bollivar D.W."/>
            <person name="Garlena R.A."/>
            <person name="Russell D.A."/>
            <person name="Pope W.H."/>
            <person name="Jacobs-Sera D."/>
            <person name="Hatfull G.F."/>
        </authorList>
    </citation>
    <scope>NUCLEOTIDE SEQUENCE [LARGE SCALE GENOMIC DNA]</scope>
</reference>
<evidence type="ECO:0000256" key="1">
    <source>
        <dbReference type="SAM" id="MobiDB-lite"/>
    </source>
</evidence>
<organism evidence="2 3">
    <name type="scientific">Mycobacterium phage Cane17</name>
    <dbReference type="NCBI Taxonomy" id="2301548"/>
    <lineage>
        <taxon>Viruses</taxon>
        <taxon>Duplodnaviria</taxon>
        <taxon>Heunggongvirae</taxon>
        <taxon>Uroviricota</taxon>
        <taxon>Caudoviricetes</taxon>
        <taxon>Ceeclamvirinae</taxon>
        <taxon>Bixzunavirus</taxon>
        <taxon>Bixzunavirus cane17</taxon>
    </lineage>
</organism>
<dbReference type="GeneID" id="64763977"/>
<sequence>MPRLITDKRGAKLAREILTQIEAEVEARLVRESSTSTEGPVWNQSVWVMVDLDLLPPRSSVELIDPATITARRSLDYVPNGHAVRSGLAAAIDSGVGPSCGTALCFAGHASIMAGDRYLIPVRPEVAQKLRTGRVRRSLRHFVNNYRHKLPPSLSDILGSTVITPDNEVTTVEIRARELLGLTAGEAETLFAGGNTLSDLRRYVEMMERGQNLSTGKPKRGVRRRTSGED</sequence>
<dbReference type="Proteomes" id="UP000263185">
    <property type="component" value="Segment"/>
</dbReference>
<gene>
    <name evidence="2" type="primary">9</name>
    <name evidence="2" type="ORF">SEA_CANE17_9</name>
</gene>
<evidence type="ECO:0000313" key="3">
    <source>
        <dbReference type="Proteomes" id="UP000263185"/>
    </source>
</evidence>
<dbReference type="KEGG" id="vg:64763977"/>
<protein>
    <submittedName>
        <fullName evidence="2">Uncharacterized protein</fullName>
    </submittedName>
</protein>
<proteinExistence type="predicted"/>
<keyword evidence="3" id="KW-1185">Reference proteome</keyword>